<accession>A0ABW2I4A0</accession>
<sequence length="244" mass="25910">MSHNDKLTIGTIGAGRVAQTIARLALAAGHEVILSNSRGPESLTDLADHLGAGASTGTVNDAARADITVLAVGWDQVPAALGNGVDLSGRIDAPPAAVWPWLVQMGSGRGGAYTYDWIENLFGLNMHSADRILAEFQHLAVGDVLPLGPQGPGMRVQICDPGRTLAFRSTEADWVWTFRLAGRAHGTRLVSRNRSAVTYSGPARWLTNRLVVEPGSLIMDGACCWASRSEPSPCSSDQRFSTHS</sequence>
<keyword evidence="3" id="KW-1185">Reference proteome</keyword>
<feature type="domain" description="Pyrroline-5-carboxylate reductase catalytic N-terminal" evidence="1">
    <location>
        <begin position="8"/>
        <end position="84"/>
    </location>
</feature>
<dbReference type="Gene3D" id="3.40.50.720">
    <property type="entry name" value="NAD(P)-binding Rossmann-like Domain"/>
    <property type="match status" value="1"/>
</dbReference>
<comment type="caution">
    <text evidence="2">The sequence shown here is derived from an EMBL/GenBank/DDBJ whole genome shotgun (WGS) entry which is preliminary data.</text>
</comment>
<dbReference type="SUPFAM" id="SSF51735">
    <property type="entry name" value="NAD(P)-binding Rossmann-fold domains"/>
    <property type="match status" value="1"/>
</dbReference>
<gene>
    <name evidence="2" type="ORF">ACFQS1_37610</name>
</gene>
<evidence type="ECO:0000313" key="3">
    <source>
        <dbReference type="Proteomes" id="UP001596548"/>
    </source>
</evidence>
<dbReference type="Proteomes" id="UP001596548">
    <property type="component" value="Unassembled WGS sequence"/>
</dbReference>
<dbReference type="Gene3D" id="3.30.530.20">
    <property type="match status" value="1"/>
</dbReference>
<dbReference type="RefSeq" id="WP_378977292.1">
    <property type="nucleotide sequence ID" value="NZ_JBHTBJ010000058.1"/>
</dbReference>
<evidence type="ECO:0000259" key="1">
    <source>
        <dbReference type="Pfam" id="PF03807"/>
    </source>
</evidence>
<organism evidence="2 3">
    <name type="scientific">Paractinoplanes rhizophilus</name>
    <dbReference type="NCBI Taxonomy" id="1416877"/>
    <lineage>
        <taxon>Bacteria</taxon>
        <taxon>Bacillati</taxon>
        <taxon>Actinomycetota</taxon>
        <taxon>Actinomycetes</taxon>
        <taxon>Micromonosporales</taxon>
        <taxon>Micromonosporaceae</taxon>
        <taxon>Paractinoplanes</taxon>
    </lineage>
</organism>
<dbReference type="EMBL" id="JBHTBJ010000058">
    <property type="protein sequence ID" value="MFC7279709.1"/>
    <property type="molecule type" value="Genomic_DNA"/>
</dbReference>
<dbReference type="Pfam" id="PF03807">
    <property type="entry name" value="F420_oxidored"/>
    <property type="match status" value="1"/>
</dbReference>
<dbReference type="InterPro" id="IPR028939">
    <property type="entry name" value="P5C_Rdtase_cat_N"/>
</dbReference>
<reference evidence="3" key="1">
    <citation type="journal article" date="2019" name="Int. J. Syst. Evol. Microbiol.">
        <title>The Global Catalogue of Microorganisms (GCM) 10K type strain sequencing project: providing services to taxonomists for standard genome sequencing and annotation.</title>
        <authorList>
            <consortium name="The Broad Institute Genomics Platform"/>
            <consortium name="The Broad Institute Genome Sequencing Center for Infectious Disease"/>
            <person name="Wu L."/>
            <person name="Ma J."/>
        </authorList>
    </citation>
    <scope>NUCLEOTIDE SEQUENCE [LARGE SCALE GENOMIC DNA]</scope>
    <source>
        <strain evidence="3">XZYJT-10</strain>
    </source>
</reference>
<dbReference type="InterPro" id="IPR023393">
    <property type="entry name" value="START-like_dom_sf"/>
</dbReference>
<proteinExistence type="predicted"/>
<evidence type="ECO:0000313" key="2">
    <source>
        <dbReference type="EMBL" id="MFC7279709.1"/>
    </source>
</evidence>
<protein>
    <submittedName>
        <fullName evidence="2">NADPH-dependent F420 reductase</fullName>
    </submittedName>
</protein>
<dbReference type="SUPFAM" id="SSF55961">
    <property type="entry name" value="Bet v1-like"/>
    <property type="match status" value="1"/>
</dbReference>
<name>A0ABW2I4A0_9ACTN</name>
<dbReference type="InterPro" id="IPR036291">
    <property type="entry name" value="NAD(P)-bd_dom_sf"/>
</dbReference>